<dbReference type="InterPro" id="IPR052433">
    <property type="entry name" value="X-Pro_dipept-like"/>
</dbReference>
<evidence type="ECO:0000313" key="10">
    <source>
        <dbReference type="WBParaSite" id="SBAD_0000914801-mRNA-1"/>
    </source>
</evidence>
<dbReference type="CDD" id="cd01087">
    <property type="entry name" value="Prolidase"/>
    <property type="match status" value="1"/>
</dbReference>
<keyword evidence="5" id="KW-0482">Metalloprotease</keyword>
<evidence type="ECO:0000256" key="5">
    <source>
        <dbReference type="ARBA" id="ARBA00023049"/>
    </source>
</evidence>
<accession>A0A183IYY0</accession>
<dbReference type="InterPro" id="IPR036005">
    <property type="entry name" value="Creatinase/aminopeptidase-like"/>
</dbReference>
<evidence type="ECO:0000256" key="1">
    <source>
        <dbReference type="ARBA" id="ARBA00001936"/>
    </source>
</evidence>
<name>A0A183IYY0_9BILA</name>
<dbReference type="SUPFAM" id="SSF55920">
    <property type="entry name" value="Creatinase/aminopeptidase"/>
    <property type="match status" value="1"/>
</dbReference>
<organism evidence="10">
    <name type="scientific">Soboliphyme baturini</name>
    <dbReference type="NCBI Taxonomy" id="241478"/>
    <lineage>
        <taxon>Eukaryota</taxon>
        <taxon>Metazoa</taxon>
        <taxon>Ecdysozoa</taxon>
        <taxon>Nematoda</taxon>
        <taxon>Enoplea</taxon>
        <taxon>Dorylaimia</taxon>
        <taxon>Dioctophymatida</taxon>
        <taxon>Dioctophymatoidea</taxon>
        <taxon>Soboliphymatidae</taxon>
        <taxon>Soboliphyme</taxon>
    </lineage>
</organism>
<evidence type="ECO:0000313" key="8">
    <source>
        <dbReference type="EMBL" id="VDP19531.1"/>
    </source>
</evidence>
<protein>
    <submittedName>
        <fullName evidence="10">Peptidase_M24 domain-containing protein</fullName>
    </submittedName>
</protein>
<evidence type="ECO:0000313" key="9">
    <source>
        <dbReference type="Proteomes" id="UP000270296"/>
    </source>
</evidence>
<keyword evidence="9" id="KW-1185">Reference proteome</keyword>
<evidence type="ECO:0000256" key="3">
    <source>
        <dbReference type="ARBA" id="ARBA00022723"/>
    </source>
</evidence>
<keyword evidence="4" id="KW-0378">Hydrolase</keyword>
<evidence type="ECO:0000256" key="4">
    <source>
        <dbReference type="ARBA" id="ARBA00022801"/>
    </source>
</evidence>
<dbReference type="GO" id="GO:0008237">
    <property type="term" value="F:metallopeptidase activity"/>
    <property type="evidence" value="ECO:0007669"/>
    <property type="project" value="UniProtKB-KW"/>
</dbReference>
<keyword evidence="2" id="KW-0645">Protease</keyword>
<dbReference type="InterPro" id="IPR000994">
    <property type="entry name" value="Pept_M24"/>
</dbReference>
<dbReference type="WBParaSite" id="SBAD_0000914801-mRNA-1">
    <property type="protein sequence ID" value="SBAD_0000914801-mRNA-1"/>
    <property type="gene ID" value="SBAD_0000914801"/>
</dbReference>
<dbReference type="PANTHER" id="PTHR48480">
    <property type="match status" value="1"/>
</dbReference>
<dbReference type="OrthoDB" id="10261878at2759"/>
<comment type="cofactor">
    <cofactor evidence="1">
        <name>Mn(2+)</name>
        <dbReference type="ChEBI" id="CHEBI:29035"/>
    </cofactor>
</comment>
<gene>
    <name evidence="8" type="ORF">SBAD_LOCUS8828</name>
</gene>
<dbReference type="Gene3D" id="3.90.230.10">
    <property type="entry name" value="Creatinase/methionine aminopeptidase superfamily"/>
    <property type="match status" value="1"/>
</dbReference>
<dbReference type="Pfam" id="PF00557">
    <property type="entry name" value="Peptidase_M24"/>
    <property type="match status" value="1"/>
</dbReference>
<dbReference type="PANTHER" id="PTHR48480:SF2">
    <property type="entry name" value="PEPTIDASE D"/>
    <property type="match status" value="1"/>
</dbReference>
<keyword evidence="6" id="KW-0464">Manganese</keyword>
<dbReference type="GO" id="GO:0006508">
    <property type="term" value="P:proteolysis"/>
    <property type="evidence" value="ECO:0007669"/>
    <property type="project" value="UniProtKB-KW"/>
</dbReference>
<sequence>MLLFSEFSVIKYASKVVAQLRTLYFSYIIFCCRGPNSAILHYGHAGRPNDRKIQDGDMCISDMGGEYRCYASDITVSFPANGKFTEKQKIIYSAVLDANRTVQRTMKPGVCWVDMHVLAQRIILQHLLRAGIIKGDIEKMMESNLGAVFMPHGLGHFLGLECHDVGGYPESSFSSLRTSRVLQPRMVITVEPGCYFIESFLVLSKIDEYRDFGGVRIEDDVLVTETGSELLTPVPREITQIEAIMAPCRSTQL</sequence>
<reference evidence="10" key="1">
    <citation type="submission" date="2016-06" db="UniProtKB">
        <authorList>
            <consortium name="WormBaseParasite"/>
        </authorList>
    </citation>
    <scope>IDENTIFICATION</scope>
</reference>
<evidence type="ECO:0000259" key="7">
    <source>
        <dbReference type="Pfam" id="PF00557"/>
    </source>
</evidence>
<dbReference type="GO" id="GO:0046872">
    <property type="term" value="F:metal ion binding"/>
    <property type="evidence" value="ECO:0007669"/>
    <property type="project" value="UniProtKB-KW"/>
</dbReference>
<dbReference type="AlphaFoldDB" id="A0A183IYY0"/>
<proteinExistence type="predicted"/>
<reference evidence="8 9" key="2">
    <citation type="submission" date="2018-11" db="EMBL/GenBank/DDBJ databases">
        <authorList>
            <consortium name="Pathogen Informatics"/>
        </authorList>
    </citation>
    <scope>NUCLEOTIDE SEQUENCE [LARGE SCALE GENOMIC DNA]</scope>
</reference>
<keyword evidence="3" id="KW-0479">Metal-binding</keyword>
<evidence type="ECO:0000256" key="2">
    <source>
        <dbReference type="ARBA" id="ARBA00022670"/>
    </source>
</evidence>
<dbReference type="Proteomes" id="UP000270296">
    <property type="component" value="Unassembled WGS sequence"/>
</dbReference>
<evidence type="ECO:0000256" key="6">
    <source>
        <dbReference type="ARBA" id="ARBA00023211"/>
    </source>
</evidence>
<dbReference type="EMBL" id="UZAM01012010">
    <property type="protein sequence ID" value="VDP19531.1"/>
    <property type="molecule type" value="Genomic_DNA"/>
</dbReference>
<feature type="domain" description="Peptidase M24" evidence="7">
    <location>
        <begin position="18"/>
        <end position="225"/>
    </location>
</feature>